<evidence type="ECO:0000259" key="2">
    <source>
        <dbReference type="PROSITE" id="PS00662"/>
    </source>
</evidence>
<dbReference type="CDD" id="cd01131">
    <property type="entry name" value="PilT"/>
    <property type="match status" value="1"/>
</dbReference>
<organism evidence="3 4">
    <name type="scientific">Roseofilum halophilum BLCC-M91</name>
    <dbReference type="NCBI Taxonomy" id="3022259"/>
    <lineage>
        <taxon>Bacteria</taxon>
        <taxon>Bacillati</taxon>
        <taxon>Cyanobacteriota</taxon>
        <taxon>Cyanophyceae</taxon>
        <taxon>Desertifilales</taxon>
        <taxon>Desertifilaceae</taxon>
        <taxon>Roseofilum</taxon>
        <taxon>Roseofilum halophilum</taxon>
    </lineage>
</organism>
<reference evidence="3 4" key="1">
    <citation type="submission" date="2023-01" db="EMBL/GenBank/DDBJ databases">
        <title>Novel diversity within Roseofilum (Cyanobacteria; Desertifilaceae) from marine benthic mats with descriptions of four novel species.</title>
        <authorList>
            <person name="Wang Y."/>
            <person name="Berthold D.E."/>
            <person name="Hu J."/>
            <person name="Lefler F.W."/>
            <person name="Laughinghouse H.D. IV."/>
        </authorList>
    </citation>
    <scope>NUCLEOTIDE SEQUENCE [LARGE SCALE GENOMIC DNA]</scope>
    <source>
        <strain evidence="3 4">BLCC-M91</strain>
    </source>
</reference>
<comment type="similarity">
    <text evidence="1">Belongs to the GSP E family.</text>
</comment>
<dbReference type="InterPro" id="IPR027417">
    <property type="entry name" value="P-loop_NTPase"/>
</dbReference>
<dbReference type="NCBIfam" id="TIGR01420">
    <property type="entry name" value="pilT_fam"/>
    <property type="match status" value="1"/>
</dbReference>
<dbReference type="Pfam" id="PF00437">
    <property type="entry name" value="T2SSE"/>
    <property type="match status" value="1"/>
</dbReference>
<sequence length="359" mass="39750">MDYMIEDVMESLVEQGGSDMHIQAGAPIYFRLSGKLTPQPQFGEMLDPQDCQRLIFGMLNNNQRKDLEQNWELDCAYGVKGLSRFRVNVYRERGCYAACLRALASKIPNFEKLGVPEIMREMSERPRGMVLVTGQTGSGKTTTMAAILDLINRTRAEHILTVEDPIEYVFPNIKSLFHQRQRGEDTKSFSNALKAALREDPDIILVGEMRDLETISLAVSAAETGHLVFGTMHTNNAAGTIDRLLDVFPPIQQPQIRAQMSSSMVGVCSQNLVAKMGGGRCAAQEIMVNTPAIANLIREGKTTQIYSAIQTGGKLGMQTMEMALAKLVNDGKVSYEDAIGKCNKVDELMRLVQPAKQKL</sequence>
<evidence type="ECO:0000256" key="1">
    <source>
        <dbReference type="ARBA" id="ARBA00006611"/>
    </source>
</evidence>
<evidence type="ECO:0000313" key="3">
    <source>
        <dbReference type="EMBL" id="MDJ1180667.1"/>
    </source>
</evidence>
<comment type="caution">
    <text evidence="3">The sequence shown here is derived from an EMBL/GenBank/DDBJ whole genome shotgun (WGS) entry which is preliminary data.</text>
</comment>
<feature type="domain" description="Bacterial type II secretion system protein E" evidence="2">
    <location>
        <begin position="197"/>
        <end position="211"/>
    </location>
</feature>
<dbReference type="PANTHER" id="PTHR30486:SF16">
    <property type="entry name" value="TWITCHING MOTILITY PROTEIN PILT"/>
    <property type="match status" value="1"/>
</dbReference>
<protein>
    <submittedName>
        <fullName evidence="3">Type IV pilus twitching motility protein PilT</fullName>
    </submittedName>
</protein>
<dbReference type="RefSeq" id="WP_283763968.1">
    <property type="nucleotide sequence ID" value="NZ_JAQPOK010000134.1"/>
</dbReference>
<evidence type="ECO:0000313" key="4">
    <source>
        <dbReference type="Proteomes" id="UP001231370"/>
    </source>
</evidence>
<name>A0ABT7BPI9_9CYAN</name>
<keyword evidence="4" id="KW-1185">Reference proteome</keyword>
<dbReference type="InterPro" id="IPR050921">
    <property type="entry name" value="T4SS_GSP_E_ATPase"/>
</dbReference>
<proteinExistence type="inferred from homology"/>
<dbReference type="PROSITE" id="PS00662">
    <property type="entry name" value="T2SP_E"/>
    <property type="match status" value="1"/>
</dbReference>
<dbReference type="InterPro" id="IPR003593">
    <property type="entry name" value="AAA+_ATPase"/>
</dbReference>
<dbReference type="Gene3D" id="3.40.50.300">
    <property type="entry name" value="P-loop containing nucleotide triphosphate hydrolases"/>
    <property type="match status" value="1"/>
</dbReference>
<dbReference type="SMART" id="SM00382">
    <property type="entry name" value="AAA"/>
    <property type="match status" value="1"/>
</dbReference>
<dbReference type="SUPFAM" id="SSF52540">
    <property type="entry name" value="P-loop containing nucleoside triphosphate hydrolases"/>
    <property type="match status" value="1"/>
</dbReference>
<dbReference type="InterPro" id="IPR006321">
    <property type="entry name" value="PilT/PilU"/>
</dbReference>
<dbReference type="Proteomes" id="UP001231370">
    <property type="component" value="Unassembled WGS sequence"/>
</dbReference>
<gene>
    <name evidence="3" type="ORF">PJF56_17550</name>
</gene>
<dbReference type="PANTHER" id="PTHR30486">
    <property type="entry name" value="TWITCHING MOTILITY PROTEIN PILT"/>
    <property type="match status" value="1"/>
</dbReference>
<dbReference type="InterPro" id="IPR001482">
    <property type="entry name" value="T2SS/T4SS_dom"/>
</dbReference>
<dbReference type="Gene3D" id="3.30.450.90">
    <property type="match status" value="1"/>
</dbReference>
<accession>A0ABT7BPI9</accession>
<dbReference type="EMBL" id="JAQPOK010000134">
    <property type="protein sequence ID" value="MDJ1180667.1"/>
    <property type="molecule type" value="Genomic_DNA"/>
</dbReference>